<dbReference type="NCBIfam" id="TIGR04183">
    <property type="entry name" value="Por_Secre_tail"/>
    <property type="match status" value="1"/>
</dbReference>
<keyword evidence="3" id="KW-1185">Reference proteome</keyword>
<comment type="caution">
    <text evidence="2">The sequence shown here is derived from an EMBL/GenBank/DDBJ whole genome shotgun (WGS) entry which is preliminary data.</text>
</comment>
<feature type="non-terminal residue" evidence="2">
    <location>
        <position position="1"/>
    </location>
</feature>
<dbReference type="InterPro" id="IPR026444">
    <property type="entry name" value="Secre_tail"/>
</dbReference>
<reference evidence="2 3" key="1">
    <citation type="submission" date="2020-04" db="EMBL/GenBank/DDBJ databases">
        <title>Flammeovirga sp. SR4, a novel species isolated from seawater.</title>
        <authorList>
            <person name="Wang X."/>
        </authorList>
    </citation>
    <scope>NUCLEOTIDE SEQUENCE [LARGE SCALE GENOMIC DNA]</scope>
    <source>
        <strain evidence="2 3">ATCC 23126</strain>
    </source>
</reference>
<dbReference type="EMBL" id="JABANE010000078">
    <property type="protein sequence ID" value="NME70901.1"/>
    <property type="molecule type" value="Genomic_DNA"/>
</dbReference>
<dbReference type="AlphaFoldDB" id="A0A7X9XBM5"/>
<sequence length="152" mass="16653">SISFSLSTVVLNQLDAFIDQDKVVFKLKELGEATFRVMATDQNGGSVLLEIPVVVLDNESIEKPTSSEFEKLMSVKVYPNPATGIINVEYPVLISGIENIKLTLLTLEGKVEMTEIINNGKTSIDVSSLPQGIYILTLENNAQTIIKKVIIN</sequence>
<organism evidence="2 3">
    <name type="scientific">Flammeovirga aprica JL-4</name>
    <dbReference type="NCBI Taxonomy" id="694437"/>
    <lineage>
        <taxon>Bacteria</taxon>
        <taxon>Pseudomonadati</taxon>
        <taxon>Bacteroidota</taxon>
        <taxon>Cytophagia</taxon>
        <taxon>Cytophagales</taxon>
        <taxon>Flammeovirgaceae</taxon>
        <taxon>Flammeovirga</taxon>
    </lineage>
</organism>
<feature type="domain" description="Secretion system C-terminal sorting" evidence="1">
    <location>
        <begin position="77"/>
        <end position="151"/>
    </location>
</feature>
<accession>A0A7X9XBM5</accession>
<evidence type="ECO:0000313" key="3">
    <source>
        <dbReference type="Proteomes" id="UP000576082"/>
    </source>
</evidence>
<evidence type="ECO:0000313" key="2">
    <source>
        <dbReference type="EMBL" id="NME70901.1"/>
    </source>
</evidence>
<proteinExistence type="predicted"/>
<name>A0A7X9XBM5_9BACT</name>
<dbReference type="Pfam" id="PF18962">
    <property type="entry name" value="Por_Secre_tail"/>
    <property type="match status" value="1"/>
</dbReference>
<evidence type="ECO:0000259" key="1">
    <source>
        <dbReference type="Pfam" id="PF18962"/>
    </source>
</evidence>
<protein>
    <submittedName>
        <fullName evidence="2">T9SS type A sorting domain-containing protein</fullName>
    </submittedName>
</protein>
<dbReference type="RefSeq" id="WP_169659128.1">
    <property type="nucleotide sequence ID" value="NZ_JABANE010000078.1"/>
</dbReference>
<gene>
    <name evidence="2" type="ORF">HHU12_23200</name>
</gene>
<dbReference type="Proteomes" id="UP000576082">
    <property type="component" value="Unassembled WGS sequence"/>
</dbReference>